<name>A0AAE8SR90_9PEZI</name>
<evidence type="ECO:0000256" key="7">
    <source>
        <dbReference type="SAM" id="MobiDB-lite"/>
    </source>
</evidence>
<evidence type="ECO:0000256" key="6">
    <source>
        <dbReference type="ARBA" id="ARBA00023136"/>
    </source>
</evidence>
<dbReference type="Pfam" id="PF07690">
    <property type="entry name" value="MFS_1"/>
    <property type="match status" value="1"/>
</dbReference>
<dbReference type="Proteomes" id="UP001187682">
    <property type="component" value="Unassembled WGS sequence"/>
</dbReference>
<dbReference type="EMBL" id="ONZQ02000001">
    <property type="protein sequence ID" value="SPN96967.1"/>
    <property type="molecule type" value="Genomic_DNA"/>
</dbReference>
<keyword evidence="4 8" id="KW-0812">Transmembrane</keyword>
<dbReference type="GO" id="GO:0022857">
    <property type="term" value="F:transmembrane transporter activity"/>
    <property type="evidence" value="ECO:0007669"/>
    <property type="project" value="InterPro"/>
</dbReference>
<feature type="transmembrane region" description="Helical" evidence="8">
    <location>
        <begin position="443"/>
        <end position="471"/>
    </location>
</feature>
<dbReference type="GO" id="GO:0000329">
    <property type="term" value="C:fungal-type vacuole membrane"/>
    <property type="evidence" value="ECO:0007669"/>
    <property type="project" value="TreeGrafter"/>
</dbReference>
<gene>
    <name evidence="9" type="ORF">DNG_00487</name>
</gene>
<reference evidence="9" key="1">
    <citation type="submission" date="2018-03" db="EMBL/GenBank/DDBJ databases">
        <authorList>
            <person name="Guldener U."/>
        </authorList>
    </citation>
    <scope>NUCLEOTIDE SEQUENCE</scope>
</reference>
<proteinExistence type="inferred from homology"/>
<organism evidence="9 10">
    <name type="scientific">Cephalotrichum gorgonifer</name>
    <dbReference type="NCBI Taxonomy" id="2041049"/>
    <lineage>
        <taxon>Eukaryota</taxon>
        <taxon>Fungi</taxon>
        <taxon>Dikarya</taxon>
        <taxon>Ascomycota</taxon>
        <taxon>Pezizomycotina</taxon>
        <taxon>Sordariomycetes</taxon>
        <taxon>Hypocreomycetidae</taxon>
        <taxon>Microascales</taxon>
        <taxon>Microascaceae</taxon>
        <taxon>Cephalotrichum</taxon>
    </lineage>
</organism>
<comment type="similarity">
    <text evidence="2">Belongs to the SLC43A transporter (TC 2.A.1.44) family.</text>
</comment>
<dbReference type="Gene3D" id="1.20.1250.20">
    <property type="entry name" value="MFS general substrate transporter like domains"/>
    <property type="match status" value="1"/>
</dbReference>
<feature type="transmembrane region" description="Helical" evidence="8">
    <location>
        <begin position="483"/>
        <end position="509"/>
    </location>
</feature>
<keyword evidence="6 8" id="KW-0472">Membrane</keyword>
<evidence type="ECO:0000256" key="1">
    <source>
        <dbReference type="ARBA" id="ARBA00004141"/>
    </source>
</evidence>
<feature type="transmembrane region" description="Helical" evidence="8">
    <location>
        <begin position="529"/>
        <end position="550"/>
    </location>
</feature>
<evidence type="ECO:0000313" key="9">
    <source>
        <dbReference type="EMBL" id="SPN96967.1"/>
    </source>
</evidence>
<feature type="transmembrane region" description="Helical" evidence="8">
    <location>
        <begin position="369"/>
        <end position="389"/>
    </location>
</feature>
<evidence type="ECO:0000256" key="5">
    <source>
        <dbReference type="ARBA" id="ARBA00022989"/>
    </source>
</evidence>
<feature type="transmembrane region" description="Helical" evidence="8">
    <location>
        <begin position="246"/>
        <end position="267"/>
    </location>
</feature>
<evidence type="ECO:0000256" key="2">
    <source>
        <dbReference type="ARBA" id="ARBA00006595"/>
    </source>
</evidence>
<dbReference type="PANTHER" id="PTHR20772:SF2">
    <property type="entry name" value="PROTEIN FMP42"/>
    <property type="match status" value="1"/>
</dbReference>
<feature type="transmembrane region" description="Helical" evidence="8">
    <location>
        <begin position="211"/>
        <end position="234"/>
    </location>
</feature>
<evidence type="ECO:0000313" key="10">
    <source>
        <dbReference type="Proteomes" id="UP001187682"/>
    </source>
</evidence>
<evidence type="ECO:0000256" key="8">
    <source>
        <dbReference type="SAM" id="Phobius"/>
    </source>
</evidence>
<evidence type="ECO:0000256" key="4">
    <source>
        <dbReference type="ARBA" id="ARBA00022692"/>
    </source>
</evidence>
<accession>A0AAE8SR90</accession>
<protein>
    <submittedName>
        <fullName evidence="9">Related to MFS amino acid transporter</fullName>
    </submittedName>
</protein>
<feature type="region of interest" description="Disordered" evidence="7">
    <location>
        <begin position="287"/>
        <end position="321"/>
    </location>
</feature>
<keyword evidence="10" id="KW-1185">Reference proteome</keyword>
<dbReference type="InterPro" id="IPR036259">
    <property type="entry name" value="MFS_trans_sf"/>
</dbReference>
<dbReference type="InterPro" id="IPR011701">
    <property type="entry name" value="MFS"/>
</dbReference>
<comment type="caution">
    <text evidence="9">The sequence shown here is derived from an EMBL/GenBank/DDBJ whole genome shotgun (WGS) entry which is preliminary data.</text>
</comment>
<sequence>MSLNRVSSVESLVIAPRDVRGRRESAASLGSVRRNKLSFNPLPRPEWELDETAGAETVAAFEVPKWKRLLQVGATVAYSLFAAGIVFGYAAIKPVLKSEGAYRDLCSSDATSEHDVDVCVEIRLNFMFTVAAVASNLAALPIGALLDRHGPRTSGILGSAFLTAGSILMANARHLRFDGFLAGYLLLALGGPAVFISSFHLSNAFPAHSGLILALVTGAFDASSALFLAYRLVYERTGGALGIDRFFTLYLVVPAVIFLLNVFLLPAQSYKTVGELVADADAELEAEASRESARPSSSSSSSSDEHTMLLPSRRRTHPRRGSVAAEVQDLLGSGGADAQLTREGRKNDASGVWGAMHGSTALQQLRSPWFVLIALFTVLQMTRINYFIATVRPQYEVLLGSRRAAAELNNFFDAALPAGGLVAVPLIGLLLDNARSVTVLSALVAAATAIGVLGVVPAAWAAYANVVLFVVYRPMYYTAISDLAAKVFGFQTFGTVYGTLISLSGVFGFSQYALDHLFHVTFRGDPVPVNVMLLSAGAAVGAALVGYVAWQARGLRRKLLEDEAEAAFVFDD</sequence>
<comment type="subcellular location">
    <subcellularLocation>
        <location evidence="1">Membrane</location>
        <topology evidence="1">Multi-pass membrane protein</topology>
    </subcellularLocation>
</comment>
<dbReference type="PANTHER" id="PTHR20772">
    <property type="entry name" value="PROTEIN FMP42"/>
    <property type="match status" value="1"/>
</dbReference>
<keyword evidence="5 8" id="KW-1133">Transmembrane helix</keyword>
<dbReference type="SUPFAM" id="SSF103473">
    <property type="entry name" value="MFS general substrate transporter"/>
    <property type="match status" value="1"/>
</dbReference>
<dbReference type="AlphaFoldDB" id="A0AAE8SR90"/>
<feature type="transmembrane region" description="Helical" evidence="8">
    <location>
        <begin position="410"/>
        <end position="431"/>
    </location>
</feature>
<keyword evidence="3" id="KW-0813">Transport</keyword>
<feature type="transmembrane region" description="Helical" evidence="8">
    <location>
        <begin position="126"/>
        <end position="146"/>
    </location>
</feature>
<feature type="transmembrane region" description="Helical" evidence="8">
    <location>
        <begin position="69"/>
        <end position="92"/>
    </location>
</feature>
<feature type="transmembrane region" description="Helical" evidence="8">
    <location>
        <begin position="179"/>
        <end position="199"/>
    </location>
</feature>
<evidence type="ECO:0000256" key="3">
    <source>
        <dbReference type="ARBA" id="ARBA00022448"/>
    </source>
</evidence>
<dbReference type="InterPro" id="IPR052599">
    <property type="entry name" value="SLC43A_AATransporter"/>
</dbReference>